<dbReference type="AlphaFoldDB" id="A0A060UYH3"/>
<evidence type="ECO:0000313" key="2">
    <source>
        <dbReference type="EMBL" id="CDQ11499.1"/>
    </source>
</evidence>
<accession>A0A060UYH3</accession>
<sequence>MSTTMAFMLQEWAFAADFHHHPQGEPPLQGKNQSYQRNPAKSAEVTAEFRIMDEGATDLSMPTP</sequence>
<evidence type="ECO:0000256" key="1">
    <source>
        <dbReference type="SAM" id="MobiDB-lite"/>
    </source>
</evidence>
<dbReference type="EMBL" id="CCCS020000052">
    <property type="protein sequence ID" value="CDQ11499.1"/>
    <property type="molecule type" value="Genomic_DNA"/>
</dbReference>
<feature type="compositionally biased region" description="Polar residues" evidence="1">
    <location>
        <begin position="30"/>
        <end position="39"/>
    </location>
</feature>
<feature type="region of interest" description="Disordered" evidence="1">
    <location>
        <begin position="18"/>
        <end position="43"/>
    </location>
</feature>
<name>A0A060UYH3_9PROT</name>
<comment type="caution">
    <text evidence="2">The sequence shown here is derived from an EMBL/GenBank/DDBJ whole genome shotgun (WGS) entry which is preliminary data.</text>
</comment>
<proteinExistence type="predicted"/>
<organism evidence="2">
    <name type="scientific">Acidithiobacillus ferrivorans</name>
    <dbReference type="NCBI Taxonomy" id="160808"/>
    <lineage>
        <taxon>Bacteria</taxon>
        <taxon>Pseudomonadati</taxon>
        <taxon>Pseudomonadota</taxon>
        <taxon>Acidithiobacillia</taxon>
        <taxon>Acidithiobacillales</taxon>
        <taxon>Acidithiobacillaceae</taxon>
        <taxon>Acidithiobacillus</taxon>
    </lineage>
</organism>
<protein>
    <submittedName>
        <fullName evidence="2">Uncharacterized protein</fullName>
    </submittedName>
</protein>
<reference evidence="2" key="1">
    <citation type="submission" date="2014-03" db="EMBL/GenBank/DDBJ databases">
        <authorList>
            <person name="Genoscope - CEA"/>
        </authorList>
    </citation>
    <scope>NUCLEOTIDE SEQUENCE [LARGE SCALE GENOMIC DNA]</scope>
    <source>
        <strain evidence="2">CF27</strain>
    </source>
</reference>
<reference evidence="2" key="2">
    <citation type="submission" date="2014-07" db="EMBL/GenBank/DDBJ databases">
        <title>Initial genome analysis of the psychrotolerant acidophile Acidithiobacillus ferrivorans CF27: insights into iron and sulfur oxidation pathways and into biofilm formation.</title>
        <authorList>
            <person name="Talla E."/>
            <person name="Hedrich S."/>
            <person name="Mangenot S."/>
            <person name="Ji B."/>
            <person name="Johnson D.B."/>
            <person name="Barbe V."/>
            <person name="Bonnefoy V."/>
        </authorList>
    </citation>
    <scope>NUCLEOTIDE SEQUENCE [LARGE SCALE GENOMIC DNA]</scope>
    <source>
        <strain evidence="2">CF27</strain>
    </source>
</reference>
<gene>
    <name evidence="2" type="ORF">AFERRI_560048</name>
</gene>